<dbReference type="Proteomes" id="UP000428330">
    <property type="component" value="Chromosome"/>
</dbReference>
<accession>A0A6I6IM40</accession>
<sequence length="103" mass="10697">MDPVRFLLSTTVALMAGCSTVPNGPVARSYDLSFVHPAPHASYIQVTPGSPGAALPAPQEITSRDFALYLRANTGCTVDAARRASVIGSHTVPAGYMVPIACP</sequence>
<dbReference type="PROSITE" id="PS51257">
    <property type="entry name" value="PROKAR_LIPOPROTEIN"/>
    <property type="match status" value="1"/>
</dbReference>
<dbReference type="RefSeq" id="WP_157705998.1">
    <property type="nucleotide sequence ID" value="NZ_CP034348.1"/>
</dbReference>
<protein>
    <recommendedName>
        <fullName evidence="3">Lipoprotein</fullName>
    </recommendedName>
</protein>
<dbReference type="KEGG" id="rom:EI983_03325"/>
<evidence type="ECO:0000313" key="2">
    <source>
        <dbReference type="Proteomes" id="UP000428330"/>
    </source>
</evidence>
<proteinExistence type="predicted"/>
<evidence type="ECO:0000313" key="1">
    <source>
        <dbReference type="EMBL" id="QGX97362.1"/>
    </source>
</evidence>
<organism evidence="1 2">
    <name type="scientific">Roseovarius faecimaris</name>
    <dbReference type="NCBI Taxonomy" id="2494550"/>
    <lineage>
        <taxon>Bacteria</taxon>
        <taxon>Pseudomonadati</taxon>
        <taxon>Pseudomonadota</taxon>
        <taxon>Alphaproteobacteria</taxon>
        <taxon>Rhodobacterales</taxon>
        <taxon>Roseobacteraceae</taxon>
        <taxon>Roseovarius</taxon>
    </lineage>
</organism>
<gene>
    <name evidence="1" type="ORF">EI983_03325</name>
</gene>
<reference evidence="2" key="1">
    <citation type="submission" date="2018-12" db="EMBL/GenBank/DDBJ databases">
        <title>Complete genome sequence of Roseovarius sp. MME-070.</title>
        <authorList>
            <person name="Nam Y.-D."/>
            <person name="Kang J."/>
            <person name="Chung W.-H."/>
            <person name="Park Y.S."/>
        </authorList>
    </citation>
    <scope>NUCLEOTIDE SEQUENCE [LARGE SCALE GENOMIC DNA]</scope>
    <source>
        <strain evidence="2">MME-070</strain>
    </source>
</reference>
<name>A0A6I6IM40_9RHOB</name>
<dbReference type="OrthoDB" id="7874984at2"/>
<evidence type="ECO:0008006" key="3">
    <source>
        <dbReference type="Google" id="ProtNLM"/>
    </source>
</evidence>
<dbReference type="AlphaFoldDB" id="A0A6I6IM40"/>
<keyword evidence="2" id="KW-1185">Reference proteome</keyword>
<dbReference type="EMBL" id="CP034348">
    <property type="protein sequence ID" value="QGX97362.1"/>
    <property type="molecule type" value="Genomic_DNA"/>
</dbReference>